<dbReference type="AlphaFoldDB" id="A0A418YH36"/>
<dbReference type="EMBL" id="QZCH01000004">
    <property type="protein sequence ID" value="RJG49418.1"/>
    <property type="molecule type" value="Genomic_DNA"/>
</dbReference>
<dbReference type="Gene3D" id="1.25.40.10">
    <property type="entry name" value="Tetratricopeptide repeat domain"/>
    <property type="match status" value="3"/>
</dbReference>
<dbReference type="Pfam" id="PF14559">
    <property type="entry name" value="TPR_19"/>
    <property type="match status" value="1"/>
</dbReference>
<dbReference type="SMART" id="SM00028">
    <property type="entry name" value="TPR"/>
    <property type="match status" value="5"/>
</dbReference>
<gene>
    <name evidence="2" type="ORF">D1Z90_05510</name>
</gene>
<proteinExistence type="predicted"/>
<accession>A0A418YH36</accession>
<dbReference type="InterPro" id="IPR019734">
    <property type="entry name" value="TPR_rpt"/>
</dbReference>
<dbReference type="InterPro" id="IPR025137">
    <property type="entry name" value="NfrA_C"/>
</dbReference>
<protein>
    <recommendedName>
        <fullName evidence="1">Bacteriophage N4 adsorption protein A C-terminal domain-containing protein</fullName>
    </recommendedName>
</protein>
<keyword evidence="3" id="KW-1185">Reference proteome</keyword>
<dbReference type="OrthoDB" id="7312176at2"/>
<evidence type="ECO:0000313" key="3">
    <source>
        <dbReference type="Proteomes" id="UP000283255"/>
    </source>
</evidence>
<reference evidence="2 3" key="2">
    <citation type="submission" date="2019-01" db="EMBL/GenBank/DDBJ databases">
        <title>Motilimonas pumilus sp. nov., isolated from the gut of sea cucumber (Apostichopus japonicus).</title>
        <authorList>
            <person name="Wang F.-Q."/>
            <person name="Ren L.-H."/>
            <person name="Lin Y.-W."/>
            <person name="Sun G.-H."/>
            <person name="Du Z.-J."/>
            <person name="Zhao J.-X."/>
            <person name="Liu X.-J."/>
            <person name="Liu L.-J."/>
        </authorList>
    </citation>
    <scope>NUCLEOTIDE SEQUENCE [LARGE SCALE GENOMIC DNA]</scope>
    <source>
        <strain evidence="2 3">PLHSC7-2</strain>
    </source>
</reference>
<dbReference type="Pfam" id="PF13283">
    <property type="entry name" value="NfrA_C"/>
    <property type="match status" value="1"/>
</dbReference>
<dbReference type="SUPFAM" id="SSF48452">
    <property type="entry name" value="TPR-like"/>
    <property type="match status" value="2"/>
</dbReference>
<sequence length="1006" mass="115339">MFRALSWLTIIFPVVVLAKASFPAGEGLSEYRQFLLFPYVDKAYKQMEQEDYKAAMENWHYALKVSPHNAVVSKELVRTYLKLGQYQQAYSLVEERQAYFDDPAWNRLQLTVVIAALNANQGALLSRSFELLNSRKFNEDELSGLLSAVLNYHLAKGEISKAFELRRRYLHIDTDNYTWHLSYAYALLSTGRLSAVAQLLTEPAFSQSDAGIEIERALLEAYVARDDQQNAIRSLQRLESLGELTVHDNLLWSNILVEQGDLNAAAGRLVPYKQNIEAQIQLAFIDLALQEDLGAARALRQVVQLMTNAEQERILIRMASELAQKSARLARRAYDYQVSFAENETLWRNKVINIALHHHDYDIARQALLQQTTSPEQQQKLLNIYLAQQNWPQAYVISQRQYQQAQGQAKLTRLNTYSYVLLQQGKRRDAKHVLMAHFPYISAGHKLKSQLLARLWSIESELSKQDWQKIETASSHLPASAKAQVAGLLAEQGRCQAAADLMSQSPRRSQLMSLAYCYQKQRSPFAYDYFLAAEALQSDRASTAQLAYYDAKYGDFSKAYERWLLLSKQAMPAADYLAATYTAIVLQQGVQGQRWLEQYQALNGEETAQYLTLQAQVYELNQQSAYALVLWRKSYQINPTRQNVLAIARLSEADEAKGILERSLIWLPNDIEVLSRLSLIAAQQQDYVNAAKYLEQVVVQTPDNYPLYEQLAYYHQFAGQTEQARQRLEQAIDAKDFYLQDRENPEQQLYHLKRFNTELQRQYALRIDYWAGDNAVPSHLVISANEARKKYSNYWNIELDWLDKRQSGPWGEWVMYGRVFGQAESNSAVFKPGGVDSLSLGVRYQPLRDVNWNFYFEPMYRFDQDVGDLMLRTTASLISDPEFSGDWHPGEDNYWLEQDMYLDASYLTHDDSYALLAKYSVGPHFKVSSSLARASSLRPYIMAQASSSNLGEDVRAGAGLSYNFWSGGTERMAYKQKSSVEVEYHHSFDTYLNGNNGVSLILRLAW</sequence>
<name>A0A418YH36_9GAMM</name>
<dbReference type="InterPro" id="IPR011990">
    <property type="entry name" value="TPR-like_helical_dom_sf"/>
</dbReference>
<evidence type="ECO:0000259" key="1">
    <source>
        <dbReference type="Pfam" id="PF13283"/>
    </source>
</evidence>
<dbReference type="RefSeq" id="WP_119909753.1">
    <property type="nucleotide sequence ID" value="NZ_QZCH01000004.1"/>
</dbReference>
<comment type="caution">
    <text evidence="2">The sequence shown here is derived from an EMBL/GenBank/DDBJ whole genome shotgun (WGS) entry which is preliminary data.</text>
</comment>
<organism evidence="2 3">
    <name type="scientific">Motilimonas pumila</name>
    <dbReference type="NCBI Taxonomy" id="2303987"/>
    <lineage>
        <taxon>Bacteria</taxon>
        <taxon>Pseudomonadati</taxon>
        <taxon>Pseudomonadota</taxon>
        <taxon>Gammaproteobacteria</taxon>
        <taxon>Alteromonadales</taxon>
        <taxon>Alteromonadales genera incertae sedis</taxon>
        <taxon>Motilimonas</taxon>
    </lineage>
</organism>
<evidence type="ECO:0000313" key="2">
    <source>
        <dbReference type="EMBL" id="RJG49418.1"/>
    </source>
</evidence>
<dbReference type="Proteomes" id="UP000283255">
    <property type="component" value="Unassembled WGS sequence"/>
</dbReference>
<reference evidence="2 3" key="1">
    <citation type="submission" date="2018-09" db="EMBL/GenBank/DDBJ databases">
        <authorList>
            <person name="Wang F."/>
        </authorList>
    </citation>
    <scope>NUCLEOTIDE SEQUENCE [LARGE SCALE GENOMIC DNA]</scope>
    <source>
        <strain evidence="2 3">PLHSC7-2</strain>
    </source>
</reference>
<feature type="domain" description="Bacteriophage N4 adsorption protein A C-terminal" evidence="1">
    <location>
        <begin position="837"/>
        <end position="998"/>
    </location>
</feature>